<comment type="cofactor">
    <cofactor evidence="5">
        <name>Mg(2+)</name>
        <dbReference type="ChEBI" id="CHEBI:18420"/>
    </cofactor>
</comment>
<dbReference type="GO" id="GO:0046872">
    <property type="term" value="F:metal ion binding"/>
    <property type="evidence" value="ECO:0007669"/>
    <property type="project" value="UniProtKB-KW"/>
</dbReference>
<dbReference type="Pfam" id="PF03737">
    <property type="entry name" value="RraA-like"/>
    <property type="match status" value="1"/>
</dbReference>
<evidence type="ECO:0000256" key="4">
    <source>
        <dbReference type="ARBA" id="ARBA00030169"/>
    </source>
</evidence>
<comment type="cofactor">
    <cofactor evidence="1">
        <name>a divalent metal cation</name>
        <dbReference type="ChEBI" id="CHEBI:60240"/>
    </cofactor>
</comment>
<dbReference type="CDD" id="cd16841">
    <property type="entry name" value="RraA_family"/>
    <property type="match status" value="1"/>
</dbReference>
<sequence>MSIGFRVCTRRSKVDDAWVQKFRDLPVANISDVMSRVIGADLLPMHGDGHGLVGAALTVRTRPGDNLMVHKALDMAEPGDLIVVDAGGETKNAIIGELMVAHGLRRGIAGFVIDGAIRDVGTIRTMGLPVHARSVSHRGPYKDGPGEVNVPISVGGMVVHPGDLIVGDDDGIVAIPQGDAATIHALASRKQAAEQKQMEETKSGTLDRSWVDRALTAGSCEFVD</sequence>
<dbReference type="SUPFAM" id="SSF89562">
    <property type="entry name" value="RraA-like"/>
    <property type="match status" value="1"/>
</dbReference>
<evidence type="ECO:0000256" key="3">
    <source>
        <dbReference type="ARBA" id="ARBA00029596"/>
    </source>
</evidence>
<gene>
    <name evidence="6" type="ORF">F3S47_05845</name>
</gene>
<dbReference type="NCBIfam" id="NF004850">
    <property type="entry name" value="PRK06201.1"/>
    <property type="match status" value="1"/>
</dbReference>
<dbReference type="EMBL" id="VYQE01000002">
    <property type="protein sequence ID" value="KAA9008787.1"/>
    <property type="molecule type" value="Genomic_DNA"/>
</dbReference>
<evidence type="ECO:0000313" key="7">
    <source>
        <dbReference type="Proteomes" id="UP000326554"/>
    </source>
</evidence>
<feature type="binding site" evidence="5">
    <location>
        <position position="118"/>
    </location>
    <ligand>
        <name>substrate</name>
    </ligand>
</feature>
<dbReference type="PANTHER" id="PTHR33254:SF4">
    <property type="entry name" value="4-HYDROXY-4-METHYL-2-OXOGLUTARATE ALDOLASE 3-RELATED"/>
    <property type="match status" value="1"/>
</dbReference>
<feature type="binding site" evidence="5">
    <location>
        <begin position="96"/>
        <end position="99"/>
    </location>
    <ligand>
        <name>substrate</name>
    </ligand>
</feature>
<feature type="binding site" evidence="5">
    <location>
        <position position="119"/>
    </location>
    <ligand>
        <name>Mg(2+)</name>
        <dbReference type="ChEBI" id="CHEBI:18420"/>
    </ligand>
</feature>
<dbReference type="PANTHER" id="PTHR33254">
    <property type="entry name" value="4-HYDROXY-4-METHYL-2-OXOGLUTARATE ALDOLASE 3-RELATED"/>
    <property type="match status" value="1"/>
</dbReference>
<dbReference type="InterPro" id="IPR005493">
    <property type="entry name" value="RraA/RraA-like"/>
</dbReference>
<evidence type="ECO:0000256" key="1">
    <source>
        <dbReference type="ARBA" id="ARBA00001968"/>
    </source>
</evidence>
<keyword evidence="5" id="KW-0460">Magnesium</keyword>
<accession>A0A5J5GL77</accession>
<evidence type="ECO:0000313" key="6">
    <source>
        <dbReference type="EMBL" id="KAA9008787.1"/>
    </source>
</evidence>
<comment type="caution">
    <text evidence="6">The sequence shown here is derived from an EMBL/GenBank/DDBJ whole genome shotgun (WGS) entry which is preliminary data.</text>
</comment>
<dbReference type="AlphaFoldDB" id="A0A5J5GL77"/>
<dbReference type="Proteomes" id="UP000326554">
    <property type="component" value="Unassembled WGS sequence"/>
</dbReference>
<dbReference type="RefSeq" id="WP_150444320.1">
    <property type="nucleotide sequence ID" value="NZ_VYQE01000002.1"/>
</dbReference>
<evidence type="ECO:0000256" key="2">
    <source>
        <dbReference type="ARBA" id="ARBA00016549"/>
    </source>
</evidence>
<dbReference type="InterPro" id="IPR036704">
    <property type="entry name" value="RraA/RraA-like_sf"/>
</dbReference>
<keyword evidence="7" id="KW-1185">Reference proteome</keyword>
<proteinExistence type="predicted"/>
<keyword evidence="5" id="KW-0479">Metal-binding</keyword>
<protein>
    <recommendedName>
        <fullName evidence="2">Putative 4-hydroxy-4-methyl-2-oxoglutarate aldolase</fullName>
    </recommendedName>
    <alternativeName>
        <fullName evidence="3">Regulator of ribonuclease activity homolog</fullName>
    </alternativeName>
    <alternativeName>
        <fullName evidence="4">RraA-like protein</fullName>
    </alternativeName>
</protein>
<organism evidence="6 7">
    <name type="scientific">Histidinibacterium aquaticum</name>
    <dbReference type="NCBI Taxonomy" id="2613962"/>
    <lineage>
        <taxon>Bacteria</taxon>
        <taxon>Pseudomonadati</taxon>
        <taxon>Pseudomonadota</taxon>
        <taxon>Alphaproteobacteria</taxon>
        <taxon>Rhodobacterales</taxon>
        <taxon>Paracoccaceae</taxon>
        <taxon>Histidinibacterium</taxon>
    </lineage>
</organism>
<evidence type="ECO:0000256" key="5">
    <source>
        <dbReference type="PIRSR" id="PIRSR605493-1"/>
    </source>
</evidence>
<reference evidence="6 7" key="1">
    <citation type="submission" date="2019-09" db="EMBL/GenBank/DDBJ databases">
        <authorList>
            <person name="Park J.-S."/>
            <person name="Choi H.-J."/>
        </authorList>
    </citation>
    <scope>NUCLEOTIDE SEQUENCE [LARGE SCALE GENOMIC DNA]</scope>
    <source>
        <strain evidence="6 7">176SS1-4</strain>
    </source>
</reference>
<dbReference type="Gene3D" id="3.50.30.40">
    <property type="entry name" value="Ribonuclease E inhibitor RraA/RraA-like"/>
    <property type="match status" value="1"/>
</dbReference>
<name>A0A5J5GL77_9RHOB</name>